<accession>A0ABX1R5K1</accession>
<evidence type="ECO:0000313" key="3">
    <source>
        <dbReference type="Proteomes" id="UP000709336"/>
    </source>
</evidence>
<reference evidence="2 3" key="1">
    <citation type="submission" date="2020-03" db="EMBL/GenBank/DDBJ databases">
        <title>Alteromonas ponticola sp. nov., isolated from seawater.</title>
        <authorList>
            <person name="Yoon J.-H."/>
            <person name="Kim Y.-O."/>
        </authorList>
    </citation>
    <scope>NUCLEOTIDE SEQUENCE [LARGE SCALE GENOMIC DNA]</scope>
    <source>
        <strain evidence="2 3">MYP5</strain>
    </source>
</reference>
<organism evidence="2 3">
    <name type="scientific">Alteromonas ponticola</name>
    <dbReference type="NCBI Taxonomy" id="2720613"/>
    <lineage>
        <taxon>Bacteria</taxon>
        <taxon>Pseudomonadati</taxon>
        <taxon>Pseudomonadota</taxon>
        <taxon>Gammaproteobacteria</taxon>
        <taxon>Alteromonadales</taxon>
        <taxon>Alteromonadaceae</taxon>
        <taxon>Alteromonas/Salinimonas group</taxon>
        <taxon>Alteromonas</taxon>
    </lineage>
</organism>
<protein>
    <submittedName>
        <fullName evidence="2">PEP-CTERM sorting domain-containing protein</fullName>
    </submittedName>
</protein>
<keyword evidence="1" id="KW-0732">Signal</keyword>
<dbReference type="RefSeq" id="WP_169211328.1">
    <property type="nucleotide sequence ID" value="NZ_JAATNW010000006.1"/>
</dbReference>
<dbReference type="EMBL" id="JAATNW010000006">
    <property type="protein sequence ID" value="NMH60771.1"/>
    <property type="molecule type" value="Genomic_DNA"/>
</dbReference>
<feature type="signal peptide" evidence="1">
    <location>
        <begin position="1"/>
        <end position="23"/>
    </location>
</feature>
<evidence type="ECO:0000313" key="2">
    <source>
        <dbReference type="EMBL" id="NMH60771.1"/>
    </source>
</evidence>
<sequence>MKMNTLLGTALLGFTLTLSQAHASVVSIFVDAAPNKFGSPDYSAWEANAFAAAADGTFVNMSNSLNSDNWGTTNFEIEDEVVYSFGDLGSRLTWVYFISDTTVEELDAADNFAVSLLNTWDGEESDFYMEYYGSTWLEPGSWQNYNGGVIGTAGMAYWGAQDINTQEALDSDIAAWGAAAESWEFRVRFDDDITSLTSNRIASVPEPSGIALLAAAILLLTRRKVR</sequence>
<feature type="chain" id="PRO_5045932480" evidence="1">
    <location>
        <begin position="24"/>
        <end position="226"/>
    </location>
</feature>
<evidence type="ECO:0000256" key="1">
    <source>
        <dbReference type="SAM" id="SignalP"/>
    </source>
</evidence>
<name>A0ABX1R5K1_9ALTE</name>
<dbReference type="Proteomes" id="UP000709336">
    <property type="component" value="Unassembled WGS sequence"/>
</dbReference>
<dbReference type="NCBIfam" id="TIGR02595">
    <property type="entry name" value="PEP_CTERM"/>
    <property type="match status" value="1"/>
</dbReference>
<keyword evidence="3" id="KW-1185">Reference proteome</keyword>
<gene>
    <name evidence="2" type="ORF">HCJ96_12110</name>
</gene>
<comment type="caution">
    <text evidence="2">The sequence shown here is derived from an EMBL/GenBank/DDBJ whole genome shotgun (WGS) entry which is preliminary data.</text>
</comment>
<dbReference type="InterPro" id="IPR013424">
    <property type="entry name" value="Ice-binding_C"/>
</dbReference>
<proteinExistence type="predicted"/>